<accession>A0A3S0J2Z2</accession>
<organism evidence="2 3">
    <name type="scientific">Lysinibacillus telephonicus</name>
    <dbReference type="NCBI Taxonomy" id="1714840"/>
    <lineage>
        <taxon>Bacteria</taxon>
        <taxon>Bacillati</taxon>
        <taxon>Bacillota</taxon>
        <taxon>Bacilli</taxon>
        <taxon>Bacillales</taxon>
        <taxon>Bacillaceae</taxon>
        <taxon>Lysinibacillus</taxon>
    </lineage>
</organism>
<feature type="transmembrane region" description="Helical" evidence="1">
    <location>
        <begin position="32"/>
        <end position="49"/>
    </location>
</feature>
<feature type="transmembrane region" description="Helical" evidence="1">
    <location>
        <begin position="5"/>
        <end position="26"/>
    </location>
</feature>
<evidence type="ECO:0000256" key="1">
    <source>
        <dbReference type="SAM" id="Phobius"/>
    </source>
</evidence>
<dbReference type="Proteomes" id="UP000276349">
    <property type="component" value="Unassembled WGS sequence"/>
</dbReference>
<comment type="caution">
    <text evidence="2">The sequence shown here is derived from an EMBL/GenBank/DDBJ whole genome shotgun (WGS) entry which is preliminary data.</text>
</comment>
<sequence>MTRIFITTVTALLFVILVLMNFLGYWTANHSIQILFFLIMVVSIFNAGIETSKILKNRS</sequence>
<reference evidence="2 3" key="1">
    <citation type="submission" date="2018-12" db="EMBL/GenBank/DDBJ databases">
        <authorList>
            <person name="Yu L."/>
        </authorList>
    </citation>
    <scope>NUCLEOTIDE SEQUENCE [LARGE SCALE GENOMIC DNA]</scope>
    <source>
        <strain evidence="2 3">S5H2222</strain>
    </source>
</reference>
<dbReference type="AlphaFoldDB" id="A0A3S0J2Z2"/>
<gene>
    <name evidence="2" type="ORF">EKG35_10425</name>
</gene>
<keyword evidence="1" id="KW-0472">Membrane</keyword>
<protein>
    <submittedName>
        <fullName evidence="2">Uncharacterized protein</fullName>
    </submittedName>
</protein>
<dbReference type="OrthoDB" id="9800610at2"/>
<dbReference type="EMBL" id="RXNR01000025">
    <property type="protein sequence ID" value="RTQ92952.1"/>
    <property type="molecule type" value="Genomic_DNA"/>
</dbReference>
<proteinExistence type="predicted"/>
<keyword evidence="3" id="KW-1185">Reference proteome</keyword>
<keyword evidence="1" id="KW-0812">Transmembrane</keyword>
<evidence type="ECO:0000313" key="2">
    <source>
        <dbReference type="EMBL" id="RTQ92952.1"/>
    </source>
</evidence>
<keyword evidence="1" id="KW-1133">Transmembrane helix</keyword>
<name>A0A3S0J2Z2_9BACI</name>
<evidence type="ECO:0000313" key="3">
    <source>
        <dbReference type="Proteomes" id="UP000276349"/>
    </source>
</evidence>